<sequence length="12" mass="1431">MVYCKFNSVDKP</sequence>
<reference evidence="1" key="1">
    <citation type="submission" date="2018-02" db="EMBL/GenBank/DDBJ databases">
        <title>Rhizophora mucronata_Transcriptome.</title>
        <authorList>
            <person name="Meera S.P."/>
            <person name="Sreeshan A."/>
            <person name="Augustine A."/>
        </authorList>
    </citation>
    <scope>NUCLEOTIDE SEQUENCE</scope>
    <source>
        <tissue evidence="1">Leaf</tissue>
    </source>
</reference>
<proteinExistence type="predicted"/>
<accession>A0A2P2P3K9</accession>
<protein>
    <submittedName>
        <fullName evidence="1">Uncharacterized protein</fullName>
    </submittedName>
</protein>
<dbReference type="EMBL" id="GGEC01068844">
    <property type="protein sequence ID" value="MBX49328.1"/>
    <property type="molecule type" value="Transcribed_RNA"/>
</dbReference>
<organism evidence="1">
    <name type="scientific">Rhizophora mucronata</name>
    <name type="common">Asiatic mangrove</name>
    <dbReference type="NCBI Taxonomy" id="61149"/>
    <lineage>
        <taxon>Eukaryota</taxon>
        <taxon>Viridiplantae</taxon>
        <taxon>Streptophyta</taxon>
        <taxon>Embryophyta</taxon>
        <taxon>Tracheophyta</taxon>
        <taxon>Spermatophyta</taxon>
        <taxon>Magnoliopsida</taxon>
        <taxon>eudicotyledons</taxon>
        <taxon>Gunneridae</taxon>
        <taxon>Pentapetalae</taxon>
        <taxon>rosids</taxon>
        <taxon>fabids</taxon>
        <taxon>Malpighiales</taxon>
        <taxon>Rhizophoraceae</taxon>
        <taxon>Rhizophora</taxon>
    </lineage>
</organism>
<name>A0A2P2P3K9_RHIMU</name>
<evidence type="ECO:0000313" key="1">
    <source>
        <dbReference type="EMBL" id="MBX49328.1"/>
    </source>
</evidence>